<dbReference type="AlphaFoldDB" id="A0A2U3KJ48"/>
<proteinExistence type="predicted"/>
<feature type="signal peptide" evidence="1">
    <location>
        <begin position="1"/>
        <end position="19"/>
    </location>
</feature>
<sequence>MKTFIRLIVVACFAGAAFAQQPNQPPKPGPEQQKLQLWAGEWTYEGERQTTFLGPGEKFTGKMTARSISNGFGLESVSNQQSPSGEKQTVEIDTYDPVTKSYPDTNVSSDGSFFQGSFTVSGSLATWEGISVVNGQRYKNRGTSTVASDGMSYIDRGEISVGGKTWVPWFTTRFTKVQDSEKTAVEETVRDFEQAVQDYNLAKVRSLLTPEARWIEDSLPQTIDVLWPAFEQLKSAGVHITYRVHDFETHVQGEVAWVTVSLDSTPSADSAEGQKLLMSLTPDVDCSSQGTHASCNITYVESMVLVKTPGGWKITLGHTSRLPKDQK</sequence>
<accession>A0A2U3KJ48</accession>
<gene>
    <name evidence="3" type="ORF">SBA1_290037</name>
</gene>
<feature type="chain" id="PRO_5015774489" description="DUF4440 domain-containing protein" evidence="1">
    <location>
        <begin position="20"/>
        <end position="327"/>
    </location>
</feature>
<dbReference type="Gene3D" id="3.10.450.50">
    <property type="match status" value="1"/>
</dbReference>
<dbReference type="InterPro" id="IPR027843">
    <property type="entry name" value="DUF4440"/>
</dbReference>
<dbReference type="OrthoDB" id="8481162at2"/>
<dbReference type="EMBL" id="OMOD01000121">
    <property type="protein sequence ID" value="SPF39675.1"/>
    <property type="molecule type" value="Genomic_DNA"/>
</dbReference>
<protein>
    <recommendedName>
        <fullName evidence="2">DUF4440 domain-containing protein</fullName>
    </recommendedName>
</protein>
<keyword evidence="1" id="KW-0732">Signal</keyword>
<dbReference type="Proteomes" id="UP000238701">
    <property type="component" value="Unassembled WGS sequence"/>
</dbReference>
<feature type="domain" description="DUF4440" evidence="2">
    <location>
        <begin position="186"/>
        <end position="266"/>
    </location>
</feature>
<dbReference type="SUPFAM" id="SSF54427">
    <property type="entry name" value="NTF2-like"/>
    <property type="match status" value="1"/>
</dbReference>
<dbReference type="Pfam" id="PF07617">
    <property type="entry name" value="DUF1579"/>
    <property type="match status" value="1"/>
</dbReference>
<reference evidence="4" key="1">
    <citation type="submission" date="2018-02" db="EMBL/GenBank/DDBJ databases">
        <authorList>
            <person name="Hausmann B."/>
        </authorList>
    </citation>
    <scope>NUCLEOTIDE SEQUENCE [LARGE SCALE GENOMIC DNA]</scope>
    <source>
        <strain evidence="4">Peat soil MAG SbA1</strain>
    </source>
</reference>
<organism evidence="3 4">
    <name type="scientific">Candidatus Sulfotelmatobacter kueseliae</name>
    <dbReference type="NCBI Taxonomy" id="2042962"/>
    <lineage>
        <taxon>Bacteria</taxon>
        <taxon>Pseudomonadati</taxon>
        <taxon>Acidobacteriota</taxon>
        <taxon>Terriglobia</taxon>
        <taxon>Terriglobales</taxon>
        <taxon>Candidatus Korobacteraceae</taxon>
        <taxon>Candidatus Sulfotelmatobacter</taxon>
    </lineage>
</organism>
<dbReference type="InterPro" id="IPR011473">
    <property type="entry name" value="DUF1579"/>
</dbReference>
<evidence type="ECO:0000259" key="2">
    <source>
        <dbReference type="Pfam" id="PF14534"/>
    </source>
</evidence>
<evidence type="ECO:0000313" key="3">
    <source>
        <dbReference type="EMBL" id="SPF39675.1"/>
    </source>
</evidence>
<dbReference type="Pfam" id="PF14534">
    <property type="entry name" value="DUF4440"/>
    <property type="match status" value="1"/>
</dbReference>
<evidence type="ECO:0000313" key="4">
    <source>
        <dbReference type="Proteomes" id="UP000238701"/>
    </source>
</evidence>
<name>A0A2U3KJ48_9BACT</name>
<dbReference type="InterPro" id="IPR032710">
    <property type="entry name" value="NTF2-like_dom_sf"/>
</dbReference>
<evidence type="ECO:0000256" key="1">
    <source>
        <dbReference type="SAM" id="SignalP"/>
    </source>
</evidence>